<evidence type="ECO:0000259" key="5">
    <source>
        <dbReference type="Pfam" id="PF08241"/>
    </source>
</evidence>
<dbReference type="Pfam" id="PF08241">
    <property type="entry name" value="Methyltransf_11"/>
    <property type="match status" value="1"/>
</dbReference>
<organism evidence="6 7">
    <name type="scientific">Frondihabitans cladoniiphilus</name>
    <dbReference type="NCBI Taxonomy" id="715785"/>
    <lineage>
        <taxon>Bacteria</taxon>
        <taxon>Bacillati</taxon>
        <taxon>Actinomycetota</taxon>
        <taxon>Actinomycetes</taxon>
        <taxon>Micrococcales</taxon>
        <taxon>Microbacteriaceae</taxon>
        <taxon>Frondihabitans</taxon>
    </lineage>
</organism>
<dbReference type="PANTHER" id="PTHR43464">
    <property type="entry name" value="METHYLTRANSFERASE"/>
    <property type="match status" value="1"/>
</dbReference>
<evidence type="ECO:0000256" key="4">
    <source>
        <dbReference type="SAM" id="MobiDB-lite"/>
    </source>
</evidence>
<evidence type="ECO:0000256" key="1">
    <source>
        <dbReference type="ARBA" id="ARBA00022603"/>
    </source>
</evidence>
<keyword evidence="3" id="KW-0949">S-adenosyl-L-methionine</keyword>
<dbReference type="EMBL" id="BAABLM010000004">
    <property type="protein sequence ID" value="GAA4677497.1"/>
    <property type="molecule type" value="Genomic_DNA"/>
</dbReference>
<name>A0ABP8W197_9MICO</name>
<accession>A0ABP8W197</accession>
<dbReference type="InterPro" id="IPR029063">
    <property type="entry name" value="SAM-dependent_MTases_sf"/>
</dbReference>
<feature type="domain" description="Methyltransferase type 11" evidence="5">
    <location>
        <begin position="79"/>
        <end position="171"/>
    </location>
</feature>
<dbReference type="Proteomes" id="UP001501295">
    <property type="component" value="Unassembled WGS sequence"/>
</dbReference>
<keyword evidence="7" id="KW-1185">Reference proteome</keyword>
<dbReference type="GO" id="GO:0032259">
    <property type="term" value="P:methylation"/>
    <property type="evidence" value="ECO:0007669"/>
    <property type="project" value="UniProtKB-KW"/>
</dbReference>
<keyword evidence="1 6" id="KW-0489">Methyltransferase</keyword>
<sequence>MTTTVARRAPGPPVRLGRREVDGRELMDDPACDLAALRRTYDHFALVNRLVSGWSAIYRQRIRPVLVANTRAGATTTLLDIGSGGGDVSRALAARARSDRLRLAITAIDPDGRADDYARAQPDVPGLEFRRTASRALVEAGESFDLVVSNHVLHHLGPADLEGLLHDSERLATRLVIHNDIARGRVAYGAYAVATTGTFRGSFIHPDGLMSIRRSYRADELAEAVTAAGASPAWRVQSQWPFRLLATWDAREAHRA</sequence>
<keyword evidence="2" id="KW-0808">Transferase</keyword>
<feature type="region of interest" description="Disordered" evidence="4">
    <location>
        <begin position="1"/>
        <end position="22"/>
    </location>
</feature>
<dbReference type="NCBIfam" id="NF004851">
    <property type="entry name" value="PRK06202.1"/>
    <property type="match status" value="1"/>
</dbReference>
<dbReference type="InterPro" id="IPR013216">
    <property type="entry name" value="Methyltransf_11"/>
</dbReference>
<dbReference type="RefSeq" id="WP_345376001.1">
    <property type="nucleotide sequence ID" value="NZ_BAABLM010000004.1"/>
</dbReference>
<dbReference type="Gene3D" id="3.40.50.150">
    <property type="entry name" value="Vaccinia Virus protein VP39"/>
    <property type="match status" value="1"/>
</dbReference>
<evidence type="ECO:0000313" key="7">
    <source>
        <dbReference type="Proteomes" id="UP001501295"/>
    </source>
</evidence>
<dbReference type="GO" id="GO:0008168">
    <property type="term" value="F:methyltransferase activity"/>
    <property type="evidence" value="ECO:0007669"/>
    <property type="project" value="UniProtKB-KW"/>
</dbReference>
<comment type="caution">
    <text evidence="6">The sequence shown here is derived from an EMBL/GenBank/DDBJ whole genome shotgun (WGS) entry which is preliminary data.</text>
</comment>
<dbReference type="SUPFAM" id="SSF53335">
    <property type="entry name" value="S-adenosyl-L-methionine-dependent methyltransferases"/>
    <property type="match status" value="1"/>
</dbReference>
<dbReference type="PANTHER" id="PTHR43464:SF19">
    <property type="entry name" value="UBIQUINONE BIOSYNTHESIS O-METHYLTRANSFERASE, MITOCHONDRIAL"/>
    <property type="match status" value="1"/>
</dbReference>
<evidence type="ECO:0000313" key="6">
    <source>
        <dbReference type="EMBL" id="GAA4677497.1"/>
    </source>
</evidence>
<reference evidence="7" key="1">
    <citation type="journal article" date="2019" name="Int. J. Syst. Evol. Microbiol.">
        <title>The Global Catalogue of Microorganisms (GCM) 10K type strain sequencing project: providing services to taxonomists for standard genome sequencing and annotation.</title>
        <authorList>
            <consortium name="The Broad Institute Genomics Platform"/>
            <consortium name="The Broad Institute Genome Sequencing Center for Infectious Disease"/>
            <person name="Wu L."/>
            <person name="Ma J."/>
        </authorList>
    </citation>
    <scope>NUCLEOTIDE SEQUENCE [LARGE SCALE GENOMIC DNA]</scope>
    <source>
        <strain evidence="7">JCM 18956</strain>
    </source>
</reference>
<evidence type="ECO:0000256" key="3">
    <source>
        <dbReference type="ARBA" id="ARBA00022691"/>
    </source>
</evidence>
<protein>
    <submittedName>
        <fullName evidence="6">Class I SAM-dependent methyltransferase</fullName>
    </submittedName>
</protein>
<evidence type="ECO:0000256" key="2">
    <source>
        <dbReference type="ARBA" id="ARBA00022679"/>
    </source>
</evidence>
<gene>
    <name evidence="6" type="ORF">GCM10025780_22790</name>
</gene>
<dbReference type="CDD" id="cd02440">
    <property type="entry name" value="AdoMet_MTases"/>
    <property type="match status" value="1"/>
</dbReference>
<proteinExistence type="predicted"/>